<dbReference type="InterPro" id="IPR009081">
    <property type="entry name" value="PP-bd_ACP"/>
</dbReference>
<dbReference type="CDD" id="cd19544">
    <property type="entry name" value="E-C_NRPS"/>
    <property type="match status" value="3"/>
</dbReference>
<feature type="domain" description="Carrier" evidence="6">
    <location>
        <begin position="2306"/>
        <end position="2380"/>
    </location>
</feature>
<reference evidence="7 8" key="1">
    <citation type="submission" date="2018-08" db="EMBL/GenBank/DDBJ databases">
        <title>Recombination of ecologically and evolutionarily significant loci maintains genetic cohesion in the Pseudomonas syringae species complex.</title>
        <authorList>
            <person name="Dillon M."/>
            <person name="Thakur S."/>
            <person name="Almeida R.N.D."/>
            <person name="Weir B.S."/>
            <person name="Guttman D.S."/>
        </authorList>
    </citation>
    <scope>NUCLEOTIDE SEQUENCE [LARGE SCALE GENOMIC DNA]</scope>
    <source>
        <strain evidence="7 8">ICMP 11947</strain>
    </source>
</reference>
<dbReference type="InterPro" id="IPR042099">
    <property type="entry name" value="ANL_N_sf"/>
</dbReference>
<feature type="domain" description="Carrier" evidence="6">
    <location>
        <begin position="3378"/>
        <end position="3453"/>
    </location>
</feature>
<dbReference type="GO" id="GO:0016874">
    <property type="term" value="F:ligase activity"/>
    <property type="evidence" value="ECO:0007669"/>
    <property type="project" value="UniProtKB-KW"/>
</dbReference>
<dbReference type="Pfam" id="PF13193">
    <property type="entry name" value="AMP-binding_C"/>
    <property type="match status" value="7"/>
</dbReference>
<dbReference type="FunFam" id="3.30.559.30:FF:000028">
    <property type="entry name" value="Non-ribosomal peptide synthetase OfaC"/>
    <property type="match status" value="1"/>
</dbReference>
<feature type="domain" description="Carrier" evidence="6">
    <location>
        <begin position="4446"/>
        <end position="4521"/>
    </location>
</feature>
<feature type="non-terminal residue" evidence="7">
    <location>
        <position position="1"/>
    </location>
</feature>
<protein>
    <recommendedName>
        <fullName evidence="6">Carrier domain-containing protein</fullName>
    </recommendedName>
</protein>
<dbReference type="PANTHER" id="PTHR45527">
    <property type="entry name" value="NONRIBOSOMAL PEPTIDE SYNTHETASE"/>
    <property type="match status" value="1"/>
</dbReference>
<dbReference type="Gene3D" id="1.10.1200.10">
    <property type="entry name" value="ACP-like"/>
    <property type="match status" value="7"/>
</dbReference>
<evidence type="ECO:0000256" key="4">
    <source>
        <dbReference type="ARBA" id="ARBA00022553"/>
    </source>
</evidence>
<dbReference type="EMBL" id="RBUG01000036">
    <property type="protein sequence ID" value="RMU75609.1"/>
    <property type="molecule type" value="Genomic_DNA"/>
</dbReference>
<comment type="cofactor">
    <cofactor evidence="1">
        <name>pantetheine 4'-phosphate</name>
        <dbReference type="ChEBI" id="CHEBI:47942"/>
    </cofactor>
</comment>
<dbReference type="InterPro" id="IPR045851">
    <property type="entry name" value="AMP-bd_C_sf"/>
</dbReference>
<dbReference type="GO" id="GO:0044550">
    <property type="term" value="P:secondary metabolite biosynthetic process"/>
    <property type="evidence" value="ECO:0007669"/>
    <property type="project" value="UniProtKB-ARBA"/>
</dbReference>
<dbReference type="PROSITE" id="PS50075">
    <property type="entry name" value="CARRIER"/>
    <property type="match status" value="7"/>
</dbReference>
<dbReference type="FunFam" id="3.40.50.12780:FF:000012">
    <property type="entry name" value="Non-ribosomal peptide synthetase"/>
    <property type="match status" value="5"/>
</dbReference>
<dbReference type="Pfam" id="PF00501">
    <property type="entry name" value="AMP-binding"/>
    <property type="match status" value="6"/>
</dbReference>
<dbReference type="Proteomes" id="UP000271152">
    <property type="component" value="Unassembled WGS sequence"/>
</dbReference>
<dbReference type="InterPro" id="IPR036736">
    <property type="entry name" value="ACP-like_sf"/>
</dbReference>
<feature type="domain" description="Carrier" evidence="6">
    <location>
        <begin position="144"/>
        <end position="218"/>
    </location>
</feature>
<dbReference type="PANTHER" id="PTHR45527:SF1">
    <property type="entry name" value="FATTY ACID SYNTHASE"/>
    <property type="match status" value="1"/>
</dbReference>
<dbReference type="InterPro" id="IPR006162">
    <property type="entry name" value="Ppantetheine_attach_site"/>
</dbReference>
<dbReference type="InterPro" id="IPR001031">
    <property type="entry name" value="Thioesterase"/>
</dbReference>
<dbReference type="SUPFAM" id="SSF52777">
    <property type="entry name" value="CoA-dependent acyltransferases"/>
    <property type="match status" value="12"/>
</dbReference>
<feature type="domain" description="Carrier" evidence="6">
    <location>
        <begin position="6568"/>
        <end position="6642"/>
    </location>
</feature>
<dbReference type="FunFam" id="3.30.300.30:FF:000010">
    <property type="entry name" value="Enterobactin synthetase component F"/>
    <property type="match status" value="7"/>
</dbReference>
<name>A0A3M5WYD1_9PSED</name>
<feature type="domain" description="Carrier" evidence="6">
    <location>
        <begin position="1219"/>
        <end position="1293"/>
    </location>
</feature>
<comment type="similarity">
    <text evidence="2">Belongs to the ATP-dependent AMP-binding enzyme family.</text>
</comment>
<dbReference type="CDD" id="cd17643">
    <property type="entry name" value="A_NRPS_Cytc1-like"/>
    <property type="match status" value="1"/>
</dbReference>
<dbReference type="CDD" id="cd12117">
    <property type="entry name" value="A_NRPS_Srf_like"/>
    <property type="match status" value="1"/>
</dbReference>
<dbReference type="FunFam" id="3.40.50.980:FF:000002">
    <property type="entry name" value="Enterobactin synthetase component F"/>
    <property type="match status" value="1"/>
</dbReference>
<sequence>DPFSEDPQARLYKTGDVGRWLTNGALEYLGRNDFQVKIRGLRIEIGEIEAALAKHPAVHEAVVTALEDIPGDKRLVAYYTQSAEHTAVDIETLRSHLQQVLPEYMVPAIYVLLEAMPLTSNGKLDRKALPAPDGDALISRGYEAPQGEIEEQIALIWQDLLGVEEVGRHDHFFELGGHSLLAVSLTGRMRQLGLSADVRVLFSQPTLAALAAAVGGGTEIVVPANLISEDCQRITPELLPLANLTQAQIDQVVATVPGGVTNVQDIYPLAPLQAGILYHHLAAEIGDPYVLQTQFAFDNRERLNAFVQALQMVIDRHDILRTSVVWDGLESPVQVVWRQAQLHLDALELDPADGDIGAQLHSRFDPRHYRLNIGQAPLMRVAYAEDPLNQRICAMLLFHHMALDHVALEVVKHEMQAWLAGEADTLAASVPVPYRNYVAQARLGVSQADHEAFFRDMLGDIDEPTLPFGLQDVQGEGRDIEEASLALDPQINLRLRAQARQQGVSAASLVHLAWAQVLGKVSNRQDVVFGTVLMGRMQGGEGAERALGMFINTLPLRVSVGEQGVRDGVKATHKRLTALLGHEHASLALAQRCSGVAAPAPLFSALLNYRHSGVGSVSDQAMQAWQGIAVLSGEERTNYPLTLNVDDLGEGFSLTALVVSSIGAQRVCGYMHTALENLLTALEQTPETSLQGLSILPVVEREQLLVAFNDTALDYPQQQTIHGMFEAQVERTPEGVAVVHGEQRLTYRELNQQANRLAHALIKQGVQPDSRVGICVERGAAMVVGLLAILKAGGGYVPLDPAYPAERIAYMLQDSAPAAVLAQTATQGLLADVSVPVINLDLSNWQDESVQNPQVPGLTSAHLAYLIYTSGSTGLPKGVMIEHRNTVNFLTWAHTAFDGSALEKTLFSTSLNFDLAVYECFAPLTSGGSIEVVKNVLELQHGEHDIGLINTVPSALKALLDVDGLPRSVHTVNVAGEALKRSLVENLFEKTGVQRLCNLYGPSETTTYSSWVAMDREDGFAAHIGKPVGNTQFYLLDEQQQPVPLGVAGEIYIGGAGVARGYLNRDDLTAERFVKDPFSSQPAARMYRTGDLGRNLPDGNIEYLGRNDDQVKIRGFRIELGEIDARLAKHPAVHEAVVTAREDIPGDKRLVAYYTLASGHTSADIDSLRGWLQEQLPAYMIPVAYVLLDALPLTPNGKLDRKALPAPEADALISRGYEAPQGETETQIAAIWQDLLGVAQVGRHDNFFELGGHSLLAVSLIGRMRQSGLSSDVRVLFGQPTLAALAAAVGGGTEIVVPANLITEHCEHITPDLLPLADLTQAQIDQVVASVPGGVANVQDIYPLSPLQEGILYHHLSAERGDPYLLQSLFAFDSQEHVDDFARALQFVIQRHDILRTALVWEGLDEPMQVVWRQALLMRESFDPDPQGGDVATQLHQRFDSRHQRLDIRRAPMMRLVHAWDEPNQRWLGWLQFHHLVMDHTTLEVVRHEMQACLLGQGAQLGLTVPYRNYIAQVRLGMSQEEHEAFFRDMLSDVDEATLPFGLQEVQGDGHDIEEGCLALDLELSRRLRAQSRQLGVSAASLVHLAWAQLLSKASGRDDVVFGTVLLGRMQGGEGSERALGVFINTLPLRVSLGDQGVRDGVKATHRRLTALLGHEHASLALAQRCSGVVAPAPLFSALLNYRHTSVAVTDETLTAWNGMHALALGDEERTNYPLTLNVDDRGEDFLLTVQTVPLIDGARICAYMQQTLSNLVNALEQAPQTPLHAIAILPDSEREQLLEQWKQPGTAYTSETPIHLQFEARAAQQPDAVALVFEEQTLSYGELNARANQVAHRLLAHGVRPDDRVAICVERGPAMIIGLLGILKSGAGYVPLDPAYPLERLAYTLGDSAPVALLSQRSVQSTLPASEVPVISLDDDLQGESVCNPQVPVMPTNLAYVIYTSGSTGLPKGVMVEHRNVARLFSATEEWFGFNQQDVWALFHSFAFDFSVWEIWGALLHGGRLLIVPQLVSRSPEDFYNLLCSAGVTVLNQTPSAFRQLIAAQAENTQAHSLRQVIFGGEALETAMLKPWYARQANAGTQLVNMYGITETTVHVTYYPLQPEDAQRLGASPIGRRIPDLQLYVLDARGEPVPVGVVGELYVGGAGVARGYLNREALTAERFLDNPFSHAADARMYRTGDLGRWLADGSLEYLGRNDEQVKIRGFRIELGEIEARLAECPDVRDAVVLCREDVPGDKRLVAYVTAQQPESLLDIESLREHLQSALPEHMVPAAYVQLDELPLTANGKLDRRALPVPDRSALASRGYAAPENDTEMAIARIWQDLLQLEQVGRHDNFFELGGHSLLAVKLIERMRQIDLVADVRVLFSQPTLSALAAAVGGKGAVEVPANLIPAGCERITPDMLPLAALSQDDIDRVVASVPGGLANVQDIYALAPLQEGILYHHLAATEGDPYLQYALFAFDSLERLHSFAQALQGVIDRHDILRTAVLWERLDAAVQVIWREAPLGMDEWVLNPADGDIAEQLLKRLDPRHTRLDIRQAPMLRIGYAHDAENDRWLGMLLFHHLVDDATSLRTLSSEIESYMLGQQASLPPSVPYRNYVAQAMLGVSREEHEAFFRDMLGDIDEPTLPFGLLDVQGDGRGIEEVHQPVDMDLSRRLRLQARQFGVSSASLYHLAWARVLGALSGKEEVVFGTVLLGRLQGGAGSDRALGMFINTLPLCVTLGEQGVRSGLKATHARLSGLLAHEHASLVLAQRCSGVAASTPLFSALLNYRHVAGQANQQTLDAWQGIESLRGEERTNYPLTLSVNDEGTGFSLTIQASACIDAQRICAYVQTTLENVVSALEQSGEVPMAGLSVLSAAEREHLVYGLNATALDYPQQQTIHGMFEAQVERTPEGVAVVHGEQRLRYRELNEQANRLAHALIKQGVQPDSRVGICVERGAEMVVGLLAILKAGGGYVPLDPAYPVERIAYMLQDSAPAAVLVQTATQGLLADISVPVINLDLSNWQDESVQNPQVPGLTSAHLAYLIYTSGSTGLPKGVMIEHRNTVNFLTWAHSAFDAAALDKTLFSTSLNFDLAVYECFAPLTSGGSIEVVKNVLELQHGEHDIGLINTVPSALKALLEVNGLPESVHTVNVAGEALKRSLVESLFEKTGVQRLCNLYGPSETTTYSSWVAMDRDDGFAPHIGKPVGNTQFYLLDEQQQPVPLGVAGEIYIGGAGVARGYLNRDDLTAERFVKDPFSSQPAARMYRTGDLGRYLPDGNIEYLGRNDDQVKIRGFRIELGEIDARLAKHPAIHEAVVAAREDVPGDKRLVAYYTLSAGHASVDIDSLRGWLQEQLPAYMIPVAYVLLDALPLTPNGKLDRKALPAPDADALIRRGYEAPQGETETLLAQIWGDLLQLERVSRHDQFFELGGHSLLAMRLISQIRQQLGVELSLAALFAHPELSALALAIAQAGRSILPDIVPVARDQAWPLSFGQQRLWFLAKMEGASAAYHMPVGLGLRGELDRAAMQRALERIVARHEGLRTTFIQGDDEQPLQRISPADAGFNLQLHDLQGLVDAKEKLQALASEESLQGFDLEQGPLIRGRLIRMAEDHHVLLLTMHHIVSDGWSIGVLTRELAALYAAFSQGQDDPLAPLTLQYLDYAVWQRRWLSGDLLQQQSDYWQQTLADAPALLMLPTDRVRPAQQDYAGAVLPIVFDEDLTRGLKALSQRHGSTLFMTIMAAWAALLGRLSGQDDVVIGTPVANRTRSEAEGLVGLFVNTLAIRVDLSDKPTAETLLAQVKTNTLGAQDHQDLPFEQVVEVIKPVRSLSHSPVFQAMLSWQDMSGGDLVLGDLQLESLSAGHTLSKFDLSLDIGEAQGQLLGSLEYATALFDESTIARYLGYLKRLLHAMAADDRQVLEHVPLLDAVERKHLLIDLNATNVPYPQDATIHQLFEEKVRAQPEAIAVAFQAQRLSYAELNRQANRLAHHLISLGIGPDDRVAICVERGVKMIVGLLGVLKAGAAYVPLDPAYPAERLAYMINDSQPAALLTQRGLQERLPALSMPLVLLDDEHCQGFTECDDNPVVPTLGVRNLAYVIYTSGSTGNPKGVMIEHRGLVNYSVDAARLFGLSQSDTVLQQNTLNFDLSVEEIFPALLAGATLAPSREIFGSEGTENHGIYPTVLHLTAAHWHTLVAEWHNQPQAAEQRLAEVRLINVTGDALSAQKLKLWDEVRPAHTRLINTYGPTEATVSCTAAYVSHDAAAGSEGSGNATIGKPMANTRIYLLDAHQQPVPYGVAGEIFIGGDGVARGYLNLEKVNAERFLADPFSENPEARMYKTGDLARYMADGRIEYLGRNDFQVKVRGFRIELGEIEARLGNCKGVKEAVVIAREDNPGEKRLVAYVIAQPQANLDAASLRAELAPQLAEYMLPSAFVLLDALPLTPNRKLDRKALPAPADDAFASREHVAPQGTSEKALAQIWQNLLNLEAVGRHDHFFELGGHSLLAMRLISQVRQRMGVELSLADIFAQPELAALAQVVAHAAGSSQQPIVPVSRDQSLPLSFAQQRLWFLAQLDGGSAAYHIPAGLRLRGSLDQVALKRALDRIVARHEALRTTFVQEQDQDPLQCIAPADIGFSLQLQVLNGQADAEQQLLAIAAEEAEEGFDLVNGPLVRGRLVRMADDDHVLLVTMHHIVSDGWSAGVLTRELGMLYAAFSEGAEDPLPALPVQYADYALWQRNWLSGDVLQQQRQYWQQTLAGAPALLTLPTDRPRPAQQDYSGQLLGLVLDADLTRGLKALSQRHGSSLFMTVMAAWAALLGRLAGQDDVVIGTPVANRMRAEVEDLIGFFVNTLAVRVDLSGTPSVQSLLQQVKQQTLAAQANQDLPFEQVVEVVRPQRSLSHSPIFQAMLSWQNNETSDLALGDMSLQGVAVAGHTAKFDLTLDMTEVGDQLIGTLEYATALFDESTLQRYMGYFQRLLEAMVADDRQLLEQVPLLDAVERQHLLVDLNATDVPYPHDCTIHQLFEAKVQAQPDAIAVAFQAQRLSYAELNRQANRLAHHLIGLGIGPDDRVAICVERGVEMMIGLLGVLKAGAAYVPLDPAYPAERLAYMITDSQPAALLTQRDLQKRLPTLTLPLVLLDDDQRNTFTERDDNPVVEALGVRNLAYVIYTSGSTGNPKGVMIEHRGLVNYSTDAARLFGLAPTDTVLQQNTLNFDLSVEEIFPALLAGASLAPSREIFGSEGTENHGIYPTVLHLTAAHWHTLVAEWHNQPQAAAQRLAEVRLINVTGDALSAQKLKLWDEVRPAHTRLINTYGPTEATVSCTAAYVSHDAVAGSEGSGNATIGKPMANTRIYLLDAHQQPVPYGVAGEIFIGGDGVARGYLNLEEVNAERFLADPFSNSPEARMYKTGDLARYMADGRIEYLGRNDFQVKVRGFRIELGEIEARLGNCTGVKEAVVIAREDTPGDKRLVAYVVGQPQASLDAASLRAELAPQLAEYMLPSAFVILDALPLTPNRKLDRKALPAPQAEAFASREHVEPQGDTEMALAQIWQNLLNLEQVGRHDQFFELGGHSLLAMRLISQVRQHLGVELGLADIFAQPELAAMARILADAKGSSQPPIVPVSRDQTLPLSFAQQRLWFLAQLEGGSAAYHIPAGLRLRGTLDNPALKRALDRIVARHEVLRTTFVQVHGEDVAQHIASADIGFSLQLQVLTGQADAEEQLLAITAEEANEGFDLLNGPLVRGRLVRMAEDDHVLLVTMHHIVSDGWSADVLTRELSALYAAFSAGAEDPLPTLPVQYADYAVWQRNWLSGDVLQQQRQYWQQTLGGAPALLTLPTDRPRPAQQDYSGNIRGLVLDAELTLGLKALSQRHGSTLFMTVMVAWASLLGRLAGQDDVVIGTPVANRLRAEVEDLIGFFVNTLAIRVDLSGAPSVEALMQQVKRQTLAAQSHQDLPFEQVVEVVRPQRSLSHSPIFQAMLSWQNNETSDLSLGAMNLQGVAVNDHTAKFDLVLDMTEVGGQLIGTLEYATALFDESTMDRYLGYFQRLLEAMVANEHRILEHVPLVDAVEREHLLTGLNATDRAYPQGQLMHRLFEAHAASRPQAIAARQGEQTLTYAELDSRANALAQHLRQHGVKAGARVAILLDRSVELLTSMLATLKCGAAYLALDRLAPEERVRFMLEDSEALMLLTRSELTAPETTPRLDLDTLDLSVAGQGPVALAAEVAGETPACIIYTSGSTGIPKGVIVTHNGIVRLVRDNYDFRADDRVAFSSNPAFDASSPEIWGALLNGGQSIIVEPSVLLEPAAFAALLKRHAVTVMFSSTALFNLYAGLIPEALAGLRMLECGGERADPASFRRVREHSSQVRLFNGYGPTEATTCATRYEVFDVQPGTLSLPIGKPNANVRIYLLDVCGEPVPMGSVGEIYIGGVGVALGYLNRPELSAERFSDDPFSQQAGARLYRTGDLARWLPDGNLEYLARNDGQVKVRGFRVELGEVESSLHGCDGVRNSVVVAREDSPGDTRLVAYYTVHADVEAPEPEALRAQLSAGLPEYMVPSVFICLPDLPLTLNGKVDVQALPAPTADQFASHAFEAPAGELEIRLAKAWAEVLELQQVGRHDSFFDLGGHSLMAVRLVNQLVQSGLAVSLADVFQHASVAALASLLGSRSEEVAAQLHEQLVPVRTTGNQRPLFLVHEFTGQDVHFAALAVHIDSDIPVYGLSGIPLGQEQLLTMECLATRLLGAMRSVQPHGPYRLAGWSFGGLLAYEIAIQLEGMDEQVEFIGMLDTYMPRLVDQGRERWNLKTAHRQHLLEHCEQFWKARGECAQALEALERVRANRQDFDFGGLLQHCREQGALPPELDIYTNEGLCQYLDREVAHGHAQANYTVYPNSVPLHLFTASEWQPNSQKHSGYLGWDSVLPVSQLRSIKVAGDHMSMMKPPHIEGLGQAISQALADLPDRPREADSAHRPLLTIQGGRRDHAPVFCVPGAGDSVTGFIGLAEALGPHWPIHGLQPRGLDGRTVPYSLVETAAEAYLQALDSTHPEGPVHLLGHSFGGWVAFEMAQRLTARGREVASLTLIDSESPGGNGVVGKPYTAIGVLERLIETMELAAGKSLGIDRAAFRAQDDVGQMRLLHAGMVRAGMLPQRSSPDAMRGPARAFGTALRTRYQPSQIYTGPVRLVLADDPVLDAAGNQREQQAMVSGWRQCAPDLTVWRGPGNHFTILKAQHVRHLANWWLPHE</sequence>
<evidence type="ECO:0000313" key="7">
    <source>
        <dbReference type="EMBL" id="RMU75609.1"/>
    </source>
</evidence>
<dbReference type="FunFam" id="2.30.38.10:FF:000001">
    <property type="entry name" value="Non-ribosomal peptide synthetase PvdI"/>
    <property type="match status" value="6"/>
</dbReference>
<dbReference type="InterPro" id="IPR020806">
    <property type="entry name" value="PKS_PP-bd"/>
</dbReference>
<dbReference type="SUPFAM" id="SSF47336">
    <property type="entry name" value="ACP-like"/>
    <property type="match status" value="7"/>
</dbReference>
<evidence type="ECO:0000256" key="5">
    <source>
        <dbReference type="ARBA" id="ARBA00022598"/>
    </source>
</evidence>
<dbReference type="Gene3D" id="3.30.300.30">
    <property type="match status" value="7"/>
</dbReference>
<organism evidence="7 8">
    <name type="scientific">Pseudomonas syringae pv. apii</name>
    <dbReference type="NCBI Taxonomy" id="81036"/>
    <lineage>
        <taxon>Bacteria</taxon>
        <taxon>Pseudomonadati</taxon>
        <taxon>Pseudomonadota</taxon>
        <taxon>Gammaproteobacteria</taxon>
        <taxon>Pseudomonadales</taxon>
        <taxon>Pseudomonadaceae</taxon>
        <taxon>Pseudomonas</taxon>
    </lineage>
</organism>
<dbReference type="Pfam" id="PF00975">
    <property type="entry name" value="Thioesterase"/>
    <property type="match status" value="2"/>
</dbReference>
<dbReference type="InterPro" id="IPR020802">
    <property type="entry name" value="TesA-like"/>
</dbReference>
<dbReference type="FunFam" id="3.30.559.10:FF:000012">
    <property type="entry name" value="Non-ribosomal peptide synthetase"/>
    <property type="match status" value="3"/>
</dbReference>
<dbReference type="NCBIfam" id="NF003417">
    <property type="entry name" value="PRK04813.1"/>
    <property type="match status" value="7"/>
</dbReference>
<dbReference type="NCBIfam" id="TIGR01733">
    <property type="entry name" value="AA-adenyl-dom"/>
    <property type="match status" value="6"/>
</dbReference>
<keyword evidence="4" id="KW-0597">Phosphoprotein</keyword>
<evidence type="ECO:0000256" key="1">
    <source>
        <dbReference type="ARBA" id="ARBA00001957"/>
    </source>
</evidence>
<dbReference type="GO" id="GO:0005737">
    <property type="term" value="C:cytoplasm"/>
    <property type="evidence" value="ECO:0007669"/>
    <property type="project" value="TreeGrafter"/>
</dbReference>
<dbReference type="PROSITE" id="PS00012">
    <property type="entry name" value="PHOSPHOPANTETHEINE"/>
    <property type="match status" value="5"/>
</dbReference>
<dbReference type="GO" id="GO:0031177">
    <property type="term" value="F:phosphopantetheine binding"/>
    <property type="evidence" value="ECO:0007669"/>
    <property type="project" value="InterPro"/>
</dbReference>
<dbReference type="Gene3D" id="3.30.559.10">
    <property type="entry name" value="Chloramphenicol acetyltransferase-like domain"/>
    <property type="match status" value="6"/>
</dbReference>
<accession>A0A3M5WYD1</accession>
<evidence type="ECO:0000259" key="6">
    <source>
        <dbReference type="PROSITE" id="PS50075"/>
    </source>
</evidence>
<dbReference type="Gene3D" id="3.40.50.12780">
    <property type="entry name" value="N-terminal domain of ligase-like"/>
    <property type="match status" value="1"/>
</dbReference>
<keyword evidence="5" id="KW-0436">Ligase</keyword>
<dbReference type="PROSITE" id="PS00455">
    <property type="entry name" value="AMP_BINDING"/>
    <property type="match status" value="6"/>
</dbReference>
<feature type="domain" description="Carrier" evidence="6">
    <location>
        <begin position="5514"/>
        <end position="5589"/>
    </location>
</feature>
<evidence type="ECO:0000256" key="2">
    <source>
        <dbReference type="ARBA" id="ARBA00006432"/>
    </source>
</evidence>
<dbReference type="InterPro" id="IPR020845">
    <property type="entry name" value="AMP-binding_CS"/>
</dbReference>
<dbReference type="InterPro" id="IPR001242">
    <property type="entry name" value="Condensation_dom"/>
</dbReference>
<dbReference type="FunFam" id="1.10.1200.10:FF:000005">
    <property type="entry name" value="Nonribosomal peptide synthetase 1"/>
    <property type="match status" value="7"/>
</dbReference>
<evidence type="ECO:0000313" key="8">
    <source>
        <dbReference type="Proteomes" id="UP000271152"/>
    </source>
</evidence>
<dbReference type="Gene3D" id="2.30.38.10">
    <property type="entry name" value="Luciferase, Domain 3"/>
    <property type="match status" value="6"/>
</dbReference>
<gene>
    <name evidence="7" type="ORF">ALP23_102600</name>
</gene>
<comment type="caution">
    <text evidence="7">The sequence shown here is derived from an EMBL/GenBank/DDBJ whole genome shotgun (WGS) entry which is preliminary data.</text>
</comment>
<dbReference type="SMART" id="SM00824">
    <property type="entry name" value="PKS_TE"/>
    <property type="match status" value="1"/>
</dbReference>
<dbReference type="Pfam" id="PF00550">
    <property type="entry name" value="PP-binding"/>
    <property type="match status" value="7"/>
</dbReference>
<dbReference type="InterPro" id="IPR000873">
    <property type="entry name" value="AMP-dep_synth/lig_dom"/>
</dbReference>
<dbReference type="Gene3D" id="3.40.50.980">
    <property type="match status" value="12"/>
</dbReference>
<dbReference type="FunFam" id="3.40.50.980:FF:000001">
    <property type="entry name" value="Non-ribosomal peptide synthetase"/>
    <property type="match status" value="6"/>
</dbReference>
<dbReference type="SUPFAM" id="SSF56801">
    <property type="entry name" value="Acetyl-CoA synthetase-like"/>
    <property type="match status" value="7"/>
</dbReference>
<keyword evidence="3" id="KW-0596">Phosphopantetheine</keyword>
<dbReference type="CDD" id="cd05930">
    <property type="entry name" value="A_NRPS"/>
    <property type="match status" value="3"/>
</dbReference>
<dbReference type="SMART" id="SM00823">
    <property type="entry name" value="PKS_PP"/>
    <property type="match status" value="7"/>
</dbReference>
<dbReference type="CDD" id="cd19531">
    <property type="entry name" value="LCL_NRPS-like"/>
    <property type="match status" value="3"/>
</dbReference>
<dbReference type="NCBIfam" id="NF004282">
    <property type="entry name" value="PRK05691.1"/>
    <property type="match status" value="9"/>
</dbReference>
<proteinExistence type="inferred from homology"/>
<dbReference type="FunFam" id="3.30.559.30:FF:000001">
    <property type="entry name" value="Non-ribosomal peptide synthetase"/>
    <property type="match status" value="2"/>
</dbReference>
<dbReference type="Pfam" id="PF00668">
    <property type="entry name" value="Condensation"/>
    <property type="match status" value="6"/>
</dbReference>
<evidence type="ECO:0000256" key="3">
    <source>
        <dbReference type="ARBA" id="ARBA00022450"/>
    </source>
</evidence>
<dbReference type="GO" id="GO:0043041">
    <property type="term" value="P:amino acid activation for nonribosomal peptide biosynthetic process"/>
    <property type="evidence" value="ECO:0007669"/>
    <property type="project" value="TreeGrafter"/>
</dbReference>
<dbReference type="InterPro" id="IPR023213">
    <property type="entry name" value="CAT-like_dom_sf"/>
</dbReference>
<dbReference type="FunFam" id="3.30.559.10:FF:000064">
    <property type="entry name" value="Non-ribosomal peptide synthetase OfaC"/>
    <property type="match status" value="2"/>
</dbReference>
<dbReference type="SUPFAM" id="SSF53474">
    <property type="entry name" value="alpha/beta-Hydrolases"/>
    <property type="match status" value="2"/>
</dbReference>
<dbReference type="Gene3D" id="3.30.559.30">
    <property type="entry name" value="Nonribosomal peptide synthetase, condensation domain"/>
    <property type="match status" value="6"/>
</dbReference>
<dbReference type="Gene3D" id="3.40.50.1820">
    <property type="entry name" value="alpha/beta hydrolase"/>
    <property type="match status" value="2"/>
</dbReference>
<dbReference type="InterPro" id="IPR025110">
    <property type="entry name" value="AMP-bd_C"/>
</dbReference>
<dbReference type="InterPro" id="IPR010071">
    <property type="entry name" value="AA_adenyl_dom"/>
</dbReference>
<dbReference type="InterPro" id="IPR029058">
    <property type="entry name" value="AB_hydrolase_fold"/>
</dbReference>